<sequence>MRTRVAVIAVLIAILAGGWWFDVPTRLGWRKPAEAQNTLYGNVDIRQVQLGFRVAGRLSEMAFEEGESIKAGTVLAKLDIRSFEDQVRAADAQVKNAEATLSRLIAGPREAEIAQARATVAANDADVANAVQTFERVNKLRETGASSIANYDQALATRNMAQARLLSSREALRLLLEGTRPEDIAAARATLEGMRANLAAAETALADATLKAPSDGVILSRVREPGAIVGPSDIVYVLSLSQPVWVRAYIPEPSLGRIHPGMEVSVTSDTRPNAPYRGRVGFISPVAEFTPKTVQTPELRTDLVYRLRITIENADQGLRQGMPVTVRLEAPPANAAAAK</sequence>
<feature type="domain" description="YbhG-like alpha-helical hairpin" evidence="7">
    <location>
        <begin position="78"/>
        <end position="207"/>
    </location>
</feature>
<evidence type="ECO:0000256" key="6">
    <source>
        <dbReference type="SAM" id="Coils"/>
    </source>
</evidence>
<comment type="similarity">
    <text evidence="2">Belongs to the UPF0194 family.</text>
</comment>
<dbReference type="Gene3D" id="2.40.30.170">
    <property type="match status" value="1"/>
</dbReference>
<evidence type="ECO:0000259" key="7">
    <source>
        <dbReference type="Pfam" id="PF25881"/>
    </source>
</evidence>
<dbReference type="Pfam" id="PF25881">
    <property type="entry name" value="HH_YBHG"/>
    <property type="match status" value="1"/>
</dbReference>
<proteinExistence type="inferred from homology"/>
<dbReference type="Pfam" id="PF25954">
    <property type="entry name" value="Beta-barrel_RND_2"/>
    <property type="match status" value="1"/>
</dbReference>
<dbReference type="RefSeq" id="WP_096355102.1">
    <property type="nucleotide sequence ID" value="NZ_AP014946.1"/>
</dbReference>
<evidence type="ECO:0000256" key="3">
    <source>
        <dbReference type="ARBA" id="ARBA00022729"/>
    </source>
</evidence>
<gene>
    <name evidence="9" type="primary">yibH</name>
    <name evidence="9" type="ORF">GJW-30_1_02127</name>
</gene>
<dbReference type="GO" id="GO:0042597">
    <property type="term" value="C:periplasmic space"/>
    <property type="evidence" value="ECO:0007669"/>
    <property type="project" value="UniProtKB-SubCell"/>
</dbReference>
<evidence type="ECO:0000256" key="4">
    <source>
        <dbReference type="ARBA" id="ARBA00022764"/>
    </source>
</evidence>
<dbReference type="Gene3D" id="1.10.287.470">
    <property type="entry name" value="Helix hairpin bin"/>
    <property type="match status" value="2"/>
</dbReference>
<dbReference type="InterPro" id="IPR050465">
    <property type="entry name" value="UPF0194_transport"/>
</dbReference>
<dbReference type="Gene3D" id="2.40.50.100">
    <property type="match status" value="2"/>
</dbReference>
<dbReference type="InterPro" id="IPR059052">
    <property type="entry name" value="HH_YbhG-like"/>
</dbReference>
<reference evidence="9 10" key="1">
    <citation type="submission" date="2015-08" db="EMBL/GenBank/DDBJ databases">
        <title>Investigation of the bacterial diversity of lava forest soil.</title>
        <authorList>
            <person name="Lee J.S."/>
        </authorList>
    </citation>
    <scope>NUCLEOTIDE SEQUENCE [LARGE SCALE GENOMIC DNA]</scope>
    <source>
        <strain evidence="9 10">GJW-30</strain>
    </source>
</reference>
<evidence type="ECO:0000313" key="9">
    <source>
        <dbReference type="EMBL" id="BAT59594.1"/>
    </source>
</evidence>
<organism evidence="9 10">
    <name type="scientific">Variibacter gotjawalensis</name>
    <dbReference type="NCBI Taxonomy" id="1333996"/>
    <lineage>
        <taxon>Bacteria</taxon>
        <taxon>Pseudomonadati</taxon>
        <taxon>Pseudomonadota</taxon>
        <taxon>Alphaproteobacteria</taxon>
        <taxon>Hyphomicrobiales</taxon>
        <taxon>Nitrobacteraceae</taxon>
        <taxon>Variibacter</taxon>
    </lineage>
</organism>
<evidence type="ECO:0000313" key="10">
    <source>
        <dbReference type="Proteomes" id="UP000236884"/>
    </source>
</evidence>
<evidence type="ECO:0000259" key="8">
    <source>
        <dbReference type="Pfam" id="PF25954"/>
    </source>
</evidence>
<feature type="domain" description="CusB-like beta-barrel" evidence="8">
    <location>
        <begin position="243"/>
        <end position="330"/>
    </location>
</feature>
<dbReference type="AlphaFoldDB" id="A0A0S3PUG4"/>
<dbReference type="PANTHER" id="PTHR32347:SF29">
    <property type="entry name" value="UPF0194 MEMBRANE PROTEIN YBHG"/>
    <property type="match status" value="1"/>
</dbReference>
<dbReference type="SUPFAM" id="SSF111369">
    <property type="entry name" value="HlyD-like secretion proteins"/>
    <property type="match status" value="2"/>
</dbReference>
<keyword evidence="5 6" id="KW-0175">Coiled coil</keyword>
<dbReference type="EMBL" id="AP014946">
    <property type="protein sequence ID" value="BAT59594.1"/>
    <property type="molecule type" value="Genomic_DNA"/>
</dbReference>
<dbReference type="OrthoDB" id="9813967at2"/>
<evidence type="ECO:0000256" key="5">
    <source>
        <dbReference type="ARBA" id="ARBA00023054"/>
    </source>
</evidence>
<keyword evidence="3" id="KW-0732">Signal</keyword>
<evidence type="ECO:0000256" key="2">
    <source>
        <dbReference type="ARBA" id="ARBA00010602"/>
    </source>
</evidence>
<dbReference type="NCBIfam" id="NF002939">
    <property type="entry name" value="PRK03598.1"/>
    <property type="match status" value="1"/>
</dbReference>
<protein>
    <submittedName>
        <fullName evidence="9">Inner membrane protein YibH</fullName>
    </submittedName>
</protein>
<keyword evidence="4" id="KW-0574">Periplasm</keyword>
<dbReference type="KEGG" id="vgo:GJW-30_1_02127"/>
<accession>A0A0S3PUG4</accession>
<dbReference type="InterPro" id="IPR058792">
    <property type="entry name" value="Beta-barrel_RND_2"/>
</dbReference>
<dbReference type="Proteomes" id="UP000236884">
    <property type="component" value="Chromosome"/>
</dbReference>
<evidence type="ECO:0000256" key="1">
    <source>
        <dbReference type="ARBA" id="ARBA00004418"/>
    </source>
</evidence>
<comment type="subcellular location">
    <subcellularLocation>
        <location evidence="1">Periplasm</location>
    </subcellularLocation>
</comment>
<feature type="coiled-coil region" evidence="6">
    <location>
        <begin position="184"/>
        <end position="211"/>
    </location>
</feature>
<name>A0A0S3PUG4_9BRAD</name>
<dbReference type="PANTHER" id="PTHR32347">
    <property type="entry name" value="EFFLUX SYSTEM COMPONENT YKNX-RELATED"/>
    <property type="match status" value="1"/>
</dbReference>
<keyword evidence="10" id="KW-1185">Reference proteome</keyword>